<protein>
    <submittedName>
        <fullName evidence="1">Uncharacterized protein</fullName>
    </submittedName>
</protein>
<sequence length="133" mass="14702">MGDRLQGYRRVLEAREPDTSAERLGVLALDEIRPVRLWTARNPATPPTALAGLAEDEDDTVRWNALLNPNLPDAALRSLAQREEAESGGRSFIVRCLVVHHPNASAELRDQLVAAGACECPRPCGRYAFESRR</sequence>
<accession>A0ABP7QZU0</accession>
<keyword evidence="2" id="KW-1185">Reference proteome</keyword>
<dbReference type="InterPro" id="IPR011989">
    <property type="entry name" value="ARM-like"/>
</dbReference>
<name>A0ABP7QZU0_9PSEU</name>
<evidence type="ECO:0000313" key="2">
    <source>
        <dbReference type="Proteomes" id="UP001501747"/>
    </source>
</evidence>
<dbReference type="EMBL" id="BAABAL010000004">
    <property type="protein sequence ID" value="GAA3990539.1"/>
    <property type="molecule type" value="Genomic_DNA"/>
</dbReference>
<reference evidence="2" key="1">
    <citation type="journal article" date="2019" name="Int. J. Syst. Evol. Microbiol.">
        <title>The Global Catalogue of Microorganisms (GCM) 10K type strain sequencing project: providing services to taxonomists for standard genome sequencing and annotation.</title>
        <authorList>
            <consortium name="The Broad Institute Genomics Platform"/>
            <consortium name="The Broad Institute Genome Sequencing Center for Infectious Disease"/>
            <person name="Wu L."/>
            <person name="Ma J."/>
        </authorList>
    </citation>
    <scope>NUCLEOTIDE SEQUENCE [LARGE SCALE GENOMIC DNA]</scope>
    <source>
        <strain evidence="2">JCM 17342</strain>
    </source>
</reference>
<proteinExistence type="predicted"/>
<dbReference type="Gene3D" id="1.25.10.10">
    <property type="entry name" value="Leucine-rich Repeat Variant"/>
    <property type="match status" value="1"/>
</dbReference>
<comment type="caution">
    <text evidence="1">The sequence shown here is derived from an EMBL/GenBank/DDBJ whole genome shotgun (WGS) entry which is preliminary data.</text>
</comment>
<gene>
    <name evidence="1" type="ORF">GCM10022247_06640</name>
</gene>
<organism evidence="1 2">
    <name type="scientific">Allokutzneria multivorans</name>
    <dbReference type="NCBI Taxonomy" id="1142134"/>
    <lineage>
        <taxon>Bacteria</taxon>
        <taxon>Bacillati</taxon>
        <taxon>Actinomycetota</taxon>
        <taxon>Actinomycetes</taxon>
        <taxon>Pseudonocardiales</taxon>
        <taxon>Pseudonocardiaceae</taxon>
        <taxon>Allokutzneria</taxon>
    </lineage>
</organism>
<dbReference type="RefSeq" id="WP_344870984.1">
    <property type="nucleotide sequence ID" value="NZ_BAABAL010000004.1"/>
</dbReference>
<evidence type="ECO:0000313" key="1">
    <source>
        <dbReference type="EMBL" id="GAA3990539.1"/>
    </source>
</evidence>
<dbReference type="Proteomes" id="UP001501747">
    <property type="component" value="Unassembled WGS sequence"/>
</dbReference>